<dbReference type="InterPro" id="IPR036390">
    <property type="entry name" value="WH_DNA-bd_sf"/>
</dbReference>
<dbReference type="PANTHER" id="PTHR33169">
    <property type="entry name" value="PADR-FAMILY TRANSCRIPTIONAL REGULATOR"/>
    <property type="match status" value="1"/>
</dbReference>
<organism evidence="3 4">
    <name type="scientific">Pseudonocardia aurantiaca</name>
    <dbReference type="NCBI Taxonomy" id="75290"/>
    <lineage>
        <taxon>Bacteria</taxon>
        <taxon>Bacillati</taxon>
        <taxon>Actinomycetota</taxon>
        <taxon>Actinomycetes</taxon>
        <taxon>Pseudonocardiales</taxon>
        <taxon>Pseudonocardiaceae</taxon>
        <taxon>Pseudonocardia</taxon>
    </lineage>
</organism>
<feature type="domain" description="Transcription regulator PadR N-terminal" evidence="2">
    <location>
        <begin position="8"/>
        <end position="78"/>
    </location>
</feature>
<dbReference type="InterPro" id="IPR036388">
    <property type="entry name" value="WH-like_DNA-bd_sf"/>
</dbReference>
<reference evidence="4" key="1">
    <citation type="journal article" date="2019" name="Int. J. Syst. Evol. Microbiol.">
        <title>The Global Catalogue of Microorganisms (GCM) 10K type strain sequencing project: providing services to taxonomists for standard genome sequencing and annotation.</title>
        <authorList>
            <consortium name="The Broad Institute Genomics Platform"/>
            <consortium name="The Broad Institute Genome Sequencing Center for Infectious Disease"/>
            <person name="Wu L."/>
            <person name="Ma J."/>
        </authorList>
    </citation>
    <scope>NUCLEOTIDE SEQUENCE [LARGE SCALE GENOMIC DNA]</scope>
    <source>
        <strain evidence="4">JCM 12165</strain>
    </source>
</reference>
<evidence type="ECO:0000313" key="4">
    <source>
        <dbReference type="Proteomes" id="UP001597145"/>
    </source>
</evidence>
<name>A0ABW4FF46_9PSEU</name>
<evidence type="ECO:0000256" key="1">
    <source>
        <dbReference type="SAM" id="MobiDB-lite"/>
    </source>
</evidence>
<dbReference type="SUPFAM" id="SSF46785">
    <property type="entry name" value="Winged helix' DNA-binding domain"/>
    <property type="match status" value="1"/>
</dbReference>
<accession>A0ABW4FF46</accession>
<evidence type="ECO:0000313" key="3">
    <source>
        <dbReference type="EMBL" id="MFD1529254.1"/>
    </source>
</evidence>
<comment type="caution">
    <text evidence="3">The sequence shown here is derived from an EMBL/GenBank/DDBJ whole genome shotgun (WGS) entry which is preliminary data.</text>
</comment>
<dbReference type="InterPro" id="IPR052509">
    <property type="entry name" value="Metal_resp_DNA-bind_regulator"/>
</dbReference>
<dbReference type="Pfam" id="PF03551">
    <property type="entry name" value="PadR"/>
    <property type="match status" value="1"/>
</dbReference>
<feature type="region of interest" description="Disordered" evidence="1">
    <location>
        <begin position="175"/>
        <end position="198"/>
    </location>
</feature>
<evidence type="ECO:0000259" key="2">
    <source>
        <dbReference type="Pfam" id="PF03551"/>
    </source>
</evidence>
<dbReference type="EMBL" id="JBHUCP010000004">
    <property type="protein sequence ID" value="MFD1529254.1"/>
    <property type="molecule type" value="Genomic_DNA"/>
</dbReference>
<dbReference type="Gene3D" id="1.10.10.10">
    <property type="entry name" value="Winged helix-like DNA-binding domain superfamily/Winged helix DNA-binding domain"/>
    <property type="match status" value="1"/>
</dbReference>
<dbReference type="PANTHER" id="PTHR33169:SF14">
    <property type="entry name" value="TRANSCRIPTIONAL REGULATOR RV3488"/>
    <property type="match status" value="1"/>
</dbReference>
<dbReference type="InterPro" id="IPR005149">
    <property type="entry name" value="Tscrpt_reg_PadR_N"/>
</dbReference>
<proteinExistence type="predicted"/>
<dbReference type="RefSeq" id="WP_343975423.1">
    <property type="nucleotide sequence ID" value="NZ_BAAAJG010000008.1"/>
</dbReference>
<gene>
    <name evidence="3" type="ORF">ACFSCY_07350</name>
</gene>
<keyword evidence="4" id="KW-1185">Reference proteome</keyword>
<dbReference type="Proteomes" id="UP001597145">
    <property type="component" value="Unassembled WGS sequence"/>
</dbReference>
<sequence length="198" mass="21996">MSATRLLVLGIVRGYGRAHGYRVGNDLLAWGADEWANVKWGSIYHALHSLTEGGFLLDHNDVPTRTEYELTERGEHEFMKLLRDAIRRPQPRPDLLGAALALLPSLPRAEAIALLRERLAAQEAARDKAHAQVEALVDPPHVRELFGLWEHNADSAAEWTHGIIARLEAGAYPMAGEPRSPGKPGSWHDLVFPPHPPR</sequence>
<protein>
    <submittedName>
        <fullName evidence="3">PadR family transcriptional regulator</fullName>
    </submittedName>
</protein>